<feature type="domain" description="Oxidoreductase molybdopterin-binding" evidence="6">
    <location>
        <begin position="90"/>
        <end position="254"/>
    </location>
</feature>
<evidence type="ECO:0000256" key="3">
    <source>
        <dbReference type="ARBA" id="ARBA00022723"/>
    </source>
</evidence>
<gene>
    <name evidence="8" type="ORF">LX81_03005</name>
</gene>
<feature type="region of interest" description="Disordered" evidence="5">
    <location>
        <begin position="356"/>
        <end position="381"/>
    </location>
</feature>
<dbReference type="GO" id="GO:0020037">
    <property type="term" value="F:heme binding"/>
    <property type="evidence" value="ECO:0007669"/>
    <property type="project" value="TreeGrafter"/>
</dbReference>
<keyword evidence="3" id="KW-0479">Metal-binding</keyword>
<organism evidence="8 9">
    <name type="scientific">Palleronia aestuarii</name>
    <dbReference type="NCBI Taxonomy" id="568105"/>
    <lineage>
        <taxon>Bacteria</taxon>
        <taxon>Pseudomonadati</taxon>
        <taxon>Pseudomonadota</taxon>
        <taxon>Alphaproteobacteria</taxon>
        <taxon>Rhodobacterales</taxon>
        <taxon>Roseobacteraceae</taxon>
        <taxon>Palleronia</taxon>
    </lineage>
</organism>
<keyword evidence="9" id="KW-1185">Reference proteome</keyword>
<evidence type="ECO:0000256" key="4">
    <source>
        <dbReference type="ARBA" id="ARBA00023002"/>
    </source>
</evidence>
<dbReference type="EMBL" id="QKZL01000015">
    <property type="protein sequence ID" value="PZX14206.1"/>
    <property type="molecule type" value="Genomic_DNA"/>
</dbReference>
<dbReference type="PANTHER" id="PTHR19372:SF7">
    <property type="entry name" value="SULFITE OXIDASE, MITOCHONDRIAL"/>
    <property type="match status" value="1"/>
</dbReference>
<comment type="caution">
    <text evidence="8">The sequence shown here is derived from an EMBL/GenBank/DDBJ whole genome shotgun (WGS) entry which is preliminary data.</text>
</comment>
<proteinExistence type="predicted"/>
<evidence type="ECO:0000259" key="6">
    <source>
        <dbReference type="Pfam" id="PF00174"/>
    </source>
</evidence>
<dbReference type="SUPFAM" id="SSF56524">
    <property type="entry name" value="Oxidoreductase molybdopterin-binding domain"/>
    <property type="match status" value="1"/>
</dbReference>
<dbReference type="InterPro" id="IPR036374">
    <property type="entry name" value="OxRdtase_Mopterin-bd_sf"/>
</dbReference>
<dbReference type="PANTHER" id="PTHR19372">
    <property type="entry name" value="SULFITE REDUCTASE"/>
    <property type="match status" value="1"/>
</dbReference>
<dbReference type="Gene3D" id="2.60.40.650">
    <property type="match status" value="1"/>
</dbReference>
<evidence type="ECO:0000256" key="5">
    <source>
        <dbReference type="SAM" id="MobiDB-lite"/>
    </source>
</evidence>
<dbReference type="InterPro" id="IPR000572">
    <property type="entry name" value="OxRdtase_Mopterin-bd_dom"/>
</dbReference>
<protein>
    <submittedName>
        <fullName evidence="8">Sulfite dehydrogenase (Cytochrome) subunit SorA apoprotein</fullName>
    </submittedName>
</protein>
<dbReference type="InterPro" id="IPR005066">
    <property type="entry name" value="MoCF_OxRdtse_dimer"/>
</dbReference>
<comment type="cofactor">
    <cofactor evidence="1">
        <name>Mo-molybdopterin</name>
        <dbReference type="ChEBI" id="CHEBI:71302"/>
    </cofactor>
</comment>
<dbReference type="GO" id="GO:0006790">
    <property type="term" value="P:sulfur compound metabolic process"/>
    <property type="evidence" value="ECO:0007669"/>
    <property type="project" value="TreeGrafter"/>
</dbReference>
<dbReference type="AlphaFoldDB" id="A0A2W7NM13"/>
<feature type="compositionally biased region" description="Polar residues" evidence="5">
    <location>
        <begin position="356"/>
        <end position="369"/>
    </location>
</feature>
<keyword evidence="4" id="KW-0560">Oxidoreductase</keyword>
<dbReference type="InterPro" id="IPR014756">
    <property type="entry name" value="Ig_E-set"/>
</dbReference>
<dbReference type="SUPFAM" id="SSF81296">
    <property type="entry name" value="E set domains"/>
    <property type="match status" value="1"/>
</dbReference>
<dbReference type="GO" id="GO:0043546">
    <property type="term" value="F:molybdopterin cofactor binding"/>
    <property type="evidence" value="ECO:0007669"/>
    <property type="project" value="TreeGrafter"/>
</dbReference>
<dbReference type="GO" id="GO:0030151">
    <property type="term" value="F:molybdenum ion binding"/>
    <property type="evidence" value="ECO:0007669"/>
    <property type="project" value="InterPro"/>
</dbReference>
<reference evidence="8 9" key="1">
    <citation type="submission" date="2018-06" db="EMBL/GenBank/DDBJ databases">
        <title>Genomic Encyclopedia of Archaeal and Bacterial Type Strains, Phase II (KMG-II): from individual species to whole genera.</title>
        <authorList>
            <person name="Goeker M."/>
        </authorList>
    </citation>
    <scope>NUCLEOTIDE SEQUENCE [LARGE SCALE GENOMIC DNA]</scope>
    <source>
        <strain evidence="8 9">DSM 22009</strain>
    </source>
</reference>
<dbReference type="PRINTS" id="PR00407">
    <property type="entry name" value="EUMOPTERIN"/>
</dbReference>
<dbReference type="Pfam" id="PF03404">
    <property type="entry name" value="Mo-co_dimer"/>
    <property type="match status" value="1"/>
</dbReference>
<evidence type="ECO:0000313" key="8">
    <source>
        <dbReference type="EMBL" id="PZX14206.1"/>
    </source>
</evidence>
<evidence type="ECO:0000256" key="1">
    <source>
        <dbReference type="ARBA" id="ARBA00001924"/>
    </source>
</evidence>
<dbReference type="PROSITE" id="PS51318">
    <property type="entry name" value="TAT"/>
    <property type="match status" value="1"/>
</dbReference>
<accession>A0A2W7NM13</accession>
<name>A0A2W7NM13_9RHOB</name>
<evidence type="ECO:0000259" key="7">
    <source>
        <dbReference type="Pfam" id="PF03404"/>
    </source>
</evidence>
<sequence>MTTVYPVKRRQFLIGSAGLAGAAVTGLPAIAQEGGKLPAYVAWKDAGDMIVHTDETLETMRAAQGDALVTPSSDLYIRNNLPAPSEEIVADRDAWEVSIEGVAEPGSMTLGELKLLGSETVVAVLQCSGNGRAFFDHEASGSQWATGAAGNVIWTGVPVRAVAEALGGVAADMVFLTGTGGEEIPEGLPPESIQVERSVPVEAMEQAILAWDMNGEPVPLAHGGPLRLIVPGYYGVNNVKYLKRLAFTAEESPAAIQQTGYRVRPVGVSGDPSQPSMYEMSVKSWITGPLEDAETGEVRIEGLAMGGTSAVTGVEVSTDGGESWQEAQFLGPDMGPYAWRPFVLVADLDAGTHTLASRATNGNGDTQPETFEPNERGYGHNGWRGHAVDVTVG</sequence>
<dbReference type="Gene3D" id="3.90.420.10">
    <property type="entry name" value="Oxidoreductase, molybdopterin-binding domain"/>
    <property type="match status" value="1"/>
</dbReference>
<dbReference type="GO" id="GO:0008482">
    <property type="term" value="F:sulfite oxidase activity"/>
    <property type="evidence" value="ECO:0007669"/>
    <property type="project" value="TreeGrafter"/>
</dbReference>
<dbReference type="InterPro" id="IPR008335">
    <property type="entry name" value="Mopterin_OxRdtase_euk"/>
</dbReference>
<feature type="domain" description="Moybdenum cofactor oxidoreductase dimerisation" evidence="7">
    <location>
        <begin position="276"/>
        <end position="384"/>
    </location>
</feature>
<dbReference type="OrthoDB" id="9778777at2"/>
<evidence type="ECO:0000256" key="2">
    <source>
        <dbReference type="ARBA" id="ARBA00022505"/>
    </source>
</evidence>
<dbReference type="InterPro" id="IPR006311">
    <property type="entry name" value="TAT_signal"/>
</dbReference>
<evidence type="ECO:0000313" key="9">
    <source>
        <dbReference type="Proteomes" id="UP000248916"/>
    </source>
</evidence>
<dbReference type="Pfam" id="PF00174">
    <property type="entry name" value="Oxidored_molyb"/>
    <property type="match status" value="1"/>
</dbReference>
<dbReference type="Proteomes" id="UP000248916">
    <property type="component" value="Unassembled WGS sequence"/>
</dbReference>
<dbReference type="RefSeq" id="WP_111538097.1">
    <property type="nucleotide sequence ID" value="NZ_QKZL01000015.1"/>
</dbReference>
<dbReference type="CDD" id="cd02110">
    <property type="entry name" value="SO_family_Moco_dimer"/>
    <property type="match status" value="1"/>
</dbReference>
<keyword evidence="2" id="KW-0500">Molybdenum</keyword>